<keyword evidence="2" id="KW-1185">Reference proteome</keyword>
<protein>
    <recommendedName>
        <fullName evidence="3">Transglutaminase-like domain-containing protein</fullName>
    </recommendedName>
</protein>
<dbReference type="OrthoDB" id="81791at2157"/>
<evidence type="ECO:0008006" key="3">
    <source>
        <dbReference type="Google" id="ProtNLM"/>
    </source>
</evidence>
<evidence type="ECO:0000313" key="1">
    <source>
        <dbReference type="EMBL" id="PAV05508.1"/>
    </source>
</evidence>
<organism evidence="1 2">
    <name type="scientific">Methanobacterium bryantii</name>
    <dbReference type="NCBI Taxonomy" id="2161"/>
    <lineage>
        <taxon>Archaea</taxon>
        <taxon>Methanobacteriati</taxon>
        <taxon>Methanobacteriota</taxon>
        <taxon>Methanomada group</taxon>
        <taxon>Methanobacteria</taxon>
        <taxon>Methanobacteriales</taxon>
        <taxon>Methanobacteriaceae</taxon>
        <taxon>Methanobacterium</taxon>
    </lineage>
</organism>
<gene>
    <name evidence="1" type="ORF">ASJ80_09030</name>
</gene>
<evidence type="ECO:0000313" key="2">
    <source>
        <dbReference type="Proteomes" id="UP000217784"/>
    </source>
</evidence>
<name>A0A2A2H7Z1_METBR</name>
<comment type="caution">
    <text evidence="1">The sequence shown here is derived from an EMBL/GenBank/DDBJ whole genome shotgun (WGS) entry which is preliminary data.</text>
</comment>
<proteinExistence type="predicted"/>
<dbReference type="EMBL" id="LMVM01000004">
    <property type="protein sequence ID" value="PAV05508.1"/>
    <property type="molecule type" value="Genomic_DNA"/>
</dbReference>
<dbReference type="AlphaFoldDB" id="A0A2A2H7Z1"/>
<dbReference type="Proteomes" id="UP000217784">
    <property type="component" value="Unassembled WGS sequence"/>
</dbReference>
<sequence length="165" mass="18420">MNKKLIVIILVCIFGITFTSSVMAYENLPNTDDEGCDIISDDSGFDQLAPGEMIIDPTSGISGNLTNLNGANGLKILGDYIYYNFDWKHGAATTAQGVIDTGYGDCWGLTDFSKMILEANSYTVKVQQLKTKESNNHRRLLVKLNDKWVTFDPSLCTKHYKFKPY</sequence>
<accession>A0A2A2H7Z1</accession>
<dbReference type="RefSeq" id="WP_069585759.1">
    <property type="nucleotide sequence ID" value="NZ_LMVM01000004.1"/>
</dbReference>
<reference evidence="1 2" key="1">
    <citation type="journal article" date="2017" name="BMC Genomics">
        <title>Genomic analysis of methanogenic archaea reveals a shift towards energy conservation.</title>
        <authorList>
            <person name="Gilmore S.P."/>
            <person name="Henske J.K."/>
            <person name="Sexton J.A."/>
            <person name="Solomon K.V."/>
            <person name="Seppala S."/>
            <person name="Yoo J.I."/>
            <person name="Huyett L.M."/>
            <person name="Pressman A."/>
            <person name="Cogan J.Z."/>
            <person name="Kivenson V."/>
            <person name="Peng X."/>
            <person name="Tan Y."/>
            <person name="Valentine D.L."/>
            <person name="O'Malley M.A."/>
        </authorList>
    </citation>
    <scope>NUCLEOTIDE SEQUENCE [LARGE SCALE GENOMIC DNA]</scope>
    <source>
        <strain evidence="1 2">M.o.H.</strain>
    </source>
</reference>